<dbReference type="Proteomes" id="UP000485058">
    <property type="component" value="Unassembled WGS sequence"/>
</dbReference>
<evidence type="ECO:0000313" key="5">
    <source>
        <dbReference type="Proteomes" id="UP000485058"/>
    </source>
</evidence>
<feature type="compositionally biased region" description="Low complexity" evidence="2">
    <location>
        <begin position="426"/>
        <end position="439"/>
    </location>
</feature>
<accession>A0A6A0A539</accession>
<feature type="region of interest" description="Disordered" evidence="2">
    <location>
        <begin position="404"/>
        <end position="447"/>
    </location>
</feature>
<keyword evidence="4" id="KW-0808">Transferase</keyword>
<dbReference type="PROSITE" id="PS00107">
    <property type="entry name" value="PROTEIN_KINASE_ATP"/>
    <property type="match status" value="1"/>
</dbReference>
<dbReference type="InterPro" id="IPR011009">
    <property type="entry name" value="Kinase-like_dom_sf"/>
</dbReference>
<dbReference type="GO" id="GO:0004672">
    <property type="term" value="F:protein kinase activity"/>
    <property type="evidence" value="ECO:0007669"/>
    <property type="project" value="InterPro"/>
</dbReference>
<feature type="binding site" evidence="1">
    <location>
        <position position="655"/>
    </location>
    <ligand>
        <name>ATP</name>
        <dbReference type="ChEBI" id="CHEBI:30616"/>
    </ligand>
</feature>
<dbReference type="SUPFAM" id="SSF56112">
    <property type="entry name" value="Protein kinase-like (PK-like)"/>
    <property type="match status" value="1"/>
</dbReference>
<keyword evidence="1" id="KW-0547">Nucleotide-binding</keyword>
<protein>
    <submittedName>
        <fullName evidence="4">Protein kinase domain-containing protein</fullName>
    </submittedName>
</protein>
<dbReference type="PROSITE" id="PS50011">
    <property type="entry name" value="PROTEIN_KINASE_DOM"/>
    <property type="match status" value="1"/>
</dbReference>
<reference evidence="4 5" key="1">
    <citation type="submission" date="2020-02" db="EMBL/GenBank/DDBJ databases">
        <title>Draft genome sequence of Haematococcus lacustris strain NIES-144.</title>
        <authorList>
            <person name="Morimoto D."/>
            <person name="Nakagawa S."/>
            <person name="Yoshida T."/>
            <person name="Sawayama S."/>
        </authorList>
    </citation>
    <scope>NUCLEOTIDE SEQUENCE [LARGE SCALE GENOMIC DNA]</scope>
    <source>
        <strain evidence="4 5">NIES-144</strain>
    </source>
</reference>
<sequence length="800" mass="84598">MAHSVVPQQAPAPVGLWVLGLAAPRSPGLHTPCPWLAVLTGQATSTALAGAICSPQCASCSVMQCSPCLALCLDVGWVGPAPWLTFVLRIQGAELSIRAQPCCVPLLWNSVAGRCACQCSSSPQAVCFTLFLHSLPASVLTAVNCCTMQVSIHGNQPLPLRSTCTQPAPVILLANSTSAAPSPASGLCTRPAAGSEAPKTEPAAPLAPCTARSVASGAGFITGQAPDAPTLHQASSPPSHIHEVPPKQLLASPLAQLVPEDLGLSTVPCNPLHGTSLDGLTLTSSDSGSFSGSPCIRARGLDRTDSAPDQQPATCSQPALVAAGSLPDPLWPLPGHLPMHKSYSSELQQMLHTVLGKLPTATQPGEASRLRKGLHGRGPWLNRDLKGTLLGLFKRESRSFNGRGQAVQVAQSVTHDTHEEPAVQRAASCTTHSSSASKANKQRLPSRWSLDPDRQAEAAAPCVSSCAELTSRNTDTGSLETQGVGVADPPPFPASHLHGKPPLSSVDLSARPLLPGTAPHSPQDGSRKSNPALQRLLMSLPDLPSSTTHQWQAEVVPDSMQVKLAGSSSLKGVRRKTSFQVSRSPIASSSARRIGALISGLQDKVQEAQRYQLQARASFVRHEELSSISISAKIGAGGFGACYRALYQGAEVAIKVVHDRHGSATEVFRNAVELAVLSTLSHVNIVQARRHKEMPPSLHCSCMCLQFRYHACRLSQRYRGRLELRYTKAAGSRGVVRGGSLDAGFSAALMLQCFHVDKRLSLKSSMFATVSLSLREPVPELLPDPLRDGRRVIPWGRVRP</sequence>
<comment type="caution">
    <text evidence="4">The sequence shown here is derived from an EMBL/GenBank/DDBJ whole genome shotgun (WGS) entry which is preliminary data.</text>
</comment>
<keyword evidence="4" id="KW-0418">Kinase</keyword>
<feature type="region of interest" description="Disordered" evidence="2">
    <location>
        <begin position="473"/>
        <end position="529"/>
    </location>
</feature>
<feature type="domain" description="Protein kinase" evidence="3">
    <location>
        <begin position="628"/>
        <end position="800"/>
    </location>
</feature>
<dbReference type="InterPro" id="IPR000719">
    <property type="entry name" value="Prot_kinase_dom"/>
</dbReference>
<feature type="region of interest" description="Disordered" evidence="2">
    <location>
        <begin position="220"/>
        <end position="244"/>
    </location>
</feature>
<dbReference type="GO" id="GO:0005524">
    <property type="term" value="F:ATP binding"/>
    <property type="evidence" value="ECO:0007669"/>
    <property type="project" value="UniProtKB-UniRule"/>
</dbReference>
<dbReference type="EMBL" id="BLLF01003438">
    <property type="protein sequence ID" value="GFH27342.1"/>
    <property type="molecule type" value="Genomic_DNA"/>
</dbReference>
<evidence type="ECO:0000256" key="1">
    <source>
        <dbReference type="PROSITE-ProRule" id="PRU10141"/>
    </source>
</evidence>
<evidence type="ECO:0000313" key="4">
    <source>
        <dbReference type="EMBL" id="GFH27342.1"/>
    </source>
</evidence>
<dbReference type="InterPro" id="IPR017441">
    <property type="entry name" value="Protein_kinase_ATP_BS"/>
</dbReference>
<name>A0A6A0A539_HAELA</name>
<evidence type="ECO:0000256" key="2">
    <source>
        <dbReference type="SAM" id="MobiDB-lite"/>
    </source>
</evidence>
<dbReference type="AlphaFoldDB" id="A0A6A0A539"/>
<proteinExistence type="predicted"/>
<organism evidence="4 5">
    <name type="scientific">Haematococcus lacustris</name>
    <name type="common">Green alga</name>
    <name type="synonym">Haematococcus pluvialis</name>
    <dbReference type="NCBI Taxonomy" id="44745"/>
    <lineage>
        <taxon>Eukaryota</taxon>
        <taxon>Viridiplantae</taxon>
        <taxon>Chlorophyta</taxon>
        <taxon>core chlorophytes</taxon>
        <taxon>Chlorophyceae</taxon>
        <taxon>CS clade</taxon>
        <taxon>Chlamydomonadales</taxon>
        <taxon>Haematococcaceae</taxon>
        <taxon>Haematococcus</taxon>
    </lineage>
</organism>
<dbReference type="Gene3D" id="3.30.200.20">
    <property type="entry name" value="Phosphorylase Kinase, domain 1"/>
    <property type="match status" value="1"/>
</dbReference>
<keyword evidence="1" id="KW-0067">ATP-binding</keyword>
<gene>
    <name evidence="4" type="ORF">HaLaN_25647</name>
</gene>
<evidence type="ECO:0000259" key="3">
    <source>
        <dbReference type="PROSITE" id="PS50011"/>
    </source>
</evidence>
<keyword evidence="5" id="KW-1185">Reference proteome</keyword>
<feature type="region of interest" description="Disordered" evidence="2">
    <location>
        <begin position="178"/>
        <end position="206"/>
    </location>
</feature>